<dbReference type="GO" id="GO:1990756">
    <property type="term" value="F:ubiquitin-like ligase-substrate adaptor activity"/>
    <property type="evidence" value="ECO:0007669"/>
    <property type="project" value="TreeGrafter"/>
</dbReference>
<dbReference type="GO" id="GO:0031625">
    <property type="term" value="F:ubiquitin protein ligase binding"/>
    <property type="evidence" value="ECO:0007669"/>
    <property type="project" value="TreeGrafter"/>
</dbReference>
<evidence type="ECO:0000256" key="2">
    <source>
        <dbReference type="SAM" id="MobiDB-lite"/>
    </source>
</evidence>
<evidence type="ECO:0000259" key="3">
    <source>
        <dbReference type="SMART" id="SM01017"/>
    </source>
</evidence>
<dbReference type="PANTHER" id="PTHR11188:SF176">
    <property type="entry name" value="ARRESTIN DOMAIN-CONTAINING PROTEIN 1"/>
    <property type="match status" value="1"/>
</dbReference>
<evidence type="ECO:0000313" key="5">
    <source>
        <dbReference type="Proteomes" id="UP000288216"/>
    </source>
</evidence>
<dbReference type="InterPro" id="IPR011021">
    <property type="entry name" value="Arrestin-like_N"/>
</dbReference>
<accession>A0A401NJF3</accession>
<evidence type="ECO:0000313" key="4">
    <source>
        <dbReference type="EMBL" id="GCB60977.1"/>
    </source>
</evidence>
<sequence>MGGAGRVDVRAFVRPGVLGSGSVRWRRRSLSTTMGKVQELSVTLKNNKVVYSPGEFISGEVKIKLAAHLNFKALKVNCIGSCGVTNKANDTVWQMEEQYFSSTLVVADKGSLNAGEYTYPFQFLLPATAPTSFEGLFGKISYRIKATVETARFSKAYKAEKVFYILNLLNLNEISDIEKPNVISMSKKFSYLIVKSGVVALTVSTDLKGYTSGQIIQLTTAIQNKSGKDIGTIVASLIQKATYKSKRLIYDLRTIAEVEGSGVKSWKQAEWKEQIIVPALPQSSLHGCNLIQIDYFIQVSVRSPEILVSLPIYIGNIAVNSPPLTPSRQSQPTQATVMPTAPPAEDIGATGHQPMDSVILPTKSHSQQQTLSSHPFNYAPGFENHTSEQLPGPVLCISTGATVPYYADGPVVADLSENPLILPPEYSTWAYPYDPPPTYEESCSSANSSMSAGQ</sequence>
<dbReference type="OMA" id="IPDIEHP"/>
<dbReference type="InterPro" id="IPR050357">
    <property type="entry name" value="Arrestin_domain-protein"/>
</dbReference>
<reference evidence="4 5" key="1">
    <citation type="journal article" date="2018" name="Nat. Ecol. Evol.">
        <title>Shark genomes provide insights into elasmobranch evolution and the origin of vertebrates.</title>
        <authorList>
            <person name="Hara Y"/>
            <person name="Yamaguchi K"/>
            <person name="Onimaru K"/>
            <person name="Kadota M"/>
            <person name="Koyanagi M"/>
            <person name="Keeley SD"/>
            <person name="Tatsumi K"/>
            <person name="Tanaka K"/>
            <person name="Motone F"/>
            <person name="Kageyama Y"/>
            <person name="Nozu R"/>
            <person name="Adachi N"/>
            <person name="Nishimura O"/>
            <person name="Nakagawa R"/>
            <person name="Tanegashima C"/>
            <person name="Kiyatake I"/>
            <person name="Matsumoto R"/>
            <person name="Murakumo K"/>
            <person name="Nishida K"/>
            <person name="Terakita A"/>
            <person name="Kuratani S"/>
            <person name="Sato K"/>
            <person name="Hyodo S Kuraku.S."/>
        </authorList>
    </citation>
    <scope>NUCLEOTIDE SEQUENCE [LARGE SCALE GENOMIC DNA]</scope>
</reference>
<dbReference type="InterPro" id="IPR011022">
    <property type="entry name" value="Arrestin_C-like"/>
</dbReference>
<dbReference type="STRING" id="75743.A0A401NJF3"/>
<feature type="region of interest" description="Disordered" evidence="2">
    <location>
        <begin position="324"/>
        <end position="358"/>
    </location>
</feature>
<dbReference type="SMART" id="SM01017">
    <property type="entry name" value="Arrestin_C"/>
    <property type="match status" value="1"/>
</dbReference>
<comment type="similarity">
    <text evidence="1">Belongs to the arrestin family.</text>
</comment>
<evidence type="ECO:0000256" key="1">
    <source>
        <dbReference type="ARBA" id="ARBA00005298"/>
    </source>
</evidence>
<dbReference type="Pfam" id="PF02752">
    <property type="entry name" value="Arrestin_C"/>
    <property type="match status" value="1"/>
</dbReference>
<dbReference type="GO" id="GO:0015031">
    <property type="term" value="P:protein transport"/>
    <property type="evidence" value="ECO:0007669"/>
    <property type="project" value="TreeGrafter"/>
</dbReference>
<organism evidence="4 5">
    <name type="scientific">Scyliorhinus torazame</name>
    <name type="common">Cloudy catshark</name>
    <name type="synonym">Catulus torazame</name>
    <dbReference type="NCBI Taxonomy" id="75743"/>
    <lineage>
        <taxon>Eukaryota</taxon>
        <taxon>Metazoa</taxon>
        <taxon>Chordata</taxon>
        <taxon>Craniata</taxon>
        <taxon>Vertebrata</taxon>
        <taxon>Chondrichthyes</taxon>
        <taxon>Elasmobranchii</taxon>
        <taxon>Galeomorphii</taxon>
        <taxon>Galeoidea</taxon>
        <taxon>Carcharhiniformes</taxon>
        <taxon>Scyliorhinidae</taxon>
        <taxon>Scyliorhinus</taxon>
    </lineage>
</organism>
<feature type="domain" description="Arrestin C-terminal-like" evidence="3">
    <location>
        <begin position="195"/>
        <end position="319"/>
    </location>
</feature>
<keyword evidence="5" id="KW-1185">Reference proteome</keyword>
<gene>
    <name evidence="4" type="ORF">scyTo_0014262</name>
</gene>
<dbReference type="OrthoDB" id="7785529at2759"/>
<dbReference type="Pfam" id="PF00339">
    <property type="entry name" value="Arrestin_N"/>
    <property type="match status" value="1"/>
</dbReference>
<dbReference type="GO" id="GO:0005737">
    <property type="term" value="C:cytoplasm"/>
    <property type="evidence" value="ECO:0007669"/>
    <property type="project" value="TreeGrafter"/>
</dbReference>
<dbReference type="EMBL" id="BFAA01007587">
    <property type="protein sequence ID" value="GCB60977.1"/>
    <property type="molecule type" value="Genomic_DNA"/>
</dbReference>
<dbReference type="InterPro" id="IPR014752">
    <property type="entry name" value="Arrestin-like_C"/>
</dbReference>
<dbReference type="InterPro" id="IPR014756">
    <property type="entry name" value="Ig_E-set"/>
</dbReference>
<dbReference type="Proteomes" id="UP000288216">
    <property type="component" value="Unassembled WGS sequence"/>
</dbReference>
<dbReference type="Gene3D" id="2.60.40.640">
    <property type="match status" value="2"/>
</dbReference>
<comment type="caution">
    <text evidence="4">The sequence shown here is derived from an EMBL/GenBank/DDBJ whole genome shotgun (WGS) entry which is preliminary data.</text>
</comment>
<name>A0A401NJF3_SCYTO</name>
<proteinExistence type="inferred from homology"/>
<dbReference type="SUPFAM" id="SSF81296">
    <property type="entry name" value="E set domains"/>
    <property type="match status" value="2"/>
</dbReference>
<protein>
    <recommendedName>
        <fullName evidence="3">Arrestin C-terminal-like domain-containing protein</fullName>
    </recommendedName>
</protein>
<feature type="compositionally biased region" description="Polar residues" evidence="2">
    <location>
        <begin position="326"/>
        <end position="337"/>
    </location>
</feature>
<dbReference type="PANTHER" id="PTHR11188">
    <property type="entry name" value="ARRESTIN DOMAIN CONTAINING PROTEIN"/>
    <property type="match status" value="1"/>
</dbReference>
<dbReference type="AlphaFoldDB" id="A0A401NJF3"/>